<reference evidence="1 2" key="1">
    <citation type="submission" date="2019-09" db="EMBL/GenBank/DDBJ databases">
        <authorList>
            <person name="Ou C."/>
        </authorList>
    </citation>
    <scope>NUCLEOTIDE SEQUENCE [LARGE SCALE GENOMIC DNA]</scope>
    <source>
        <strain evidence="1">S2</strain>
        <tissue evidence="1">Leaf</tissue>
    </source>
</reference>
<reference evidence="2" key="2">
    <citation type="submission" date="2019-10" db="EMBL/GenBank/DDBJ databases">
        <title>A de novo genome assembly of a pear dwarfing rootstock.</title>
        <authorList>
            <person name="Wang F."/>
            <person name="Wang J."/>
            <person name="Li S."/>
            <person name="Zhang Y."/>
            <person name="Fang M."/>
            <person name="Ma L."/>
            <person name="Zhao Y."/>
            <person name="Jiang S."/>
        </authorList>
    </citation>
    <scope>NUCLEOTIDE SEQUENCE [LARGE SCALE GENOMIC DNA]</scope>
</reference>
<keyword evidence="2" id="KW-1185">Reference proteome</keyword>
<protein>
    <submittedName>
        <fullName evidence="1">Uncharacterized protein</fullName>
    </submittedName>
</protein>
<proteinExistence type="predicted"/>
<dbReference type="AlphaFoldDB" id="A0A5N5HUQ8"/>
<organism evidence="1 2">
    <name type="scientific">Pyrus ussuriensis x Pyrus communis</name>
    <dbReference type="NCBI Taxonomy" id="2448454"/>
    <lineage>
        <taxon>Eukaryota</taxon>
        <taxon>Viridiplantae</taxon>
        <taxon>Streptophyta</taxon>
        <taxon>Embryophyta</taxon>
        <taxon>Tracheophyta</taxon>
        <taxon>Spermatophyta</taxon>
        <taxon>Magnoliopsida</taxon>
        <taxon>eudicotyledons</taxon>
        <taxon>Gunneridae</taxon>
        <taxon>Pentapetalae</taxon>
        <taxon>rosids</taxon>
        <taxon>fabids</taxon>
        <taxon>Rosales</taxon>
        <taxon>Rosaceae</taxon>
        <taxon>Amygdaloideae</taxon>
        <taxon>Maleae</taxon>
        <taxon>Pyrus</taxon>
    </lineage>
</organism>
<reference evidence="1 2" key="3">
    <citation type="submission" date="2019-11" db="EMBL/GenBank/DDBJ databases">
        <title>A de novo genome assembly of a pear dwarfing rootstock.</title>
        <authorList>
            <person name="Wang F."/>
            <person name="Wang J."/>
            <person name="Li S."/>
            <person name="Zhang Y."/>
            <person name="Fang M."/>
            <person name="Ma L."/>
            <person name="Zhao Y."/>
            <person name="Jiang S."/>
        </authorList>
    </citation>
    <scope>NUCLEOTIDE SEQUENCE [LARGE SCALE GENOMIC DNA]</scope>
    <source>
        <strain evidence="1">S2</strain>
        <tissue evidence="1">Leaf</tissue>
    </source>
</reference>
<dbReference type="Proteomes" id="UP000327157">
    <property type="component" value="Chromosome 8"/>
</dbReference>
<dbReference type="EMBL" id="SMOL01000148">
    <property type="protein sequence ID" value="KAB2629280.1"/>
    <property type="molecule type" value="Genomic_DNA"/>
</dbReference>
<comment type="caution">
    <text evidence="1">The sequence shown here is derived from an EMBL/GenBank/DDBJ whole genome shotgun (WGS) entry which is preliminary data.</text>
</comment>
<gene>
    <name evidence="1" type="ORF">D8674_034075</name>
</gene>
<name>A0A5N5HUQ8_9ROSA</name>
<evidence type="ECO:0000313" key="2">
    <source>
        <dbReference type="Proteomes" id="UP000327157"/>
    </source>
</evidence>
<evidence type="ECO:0000313" key="1">
    <source>
        <dbReference type="EMBL" id="KAB2629280.1"/>
    </source>
</evidence>
<sequence length="83" mass="9434">MGESRSSERRLRLPADYQSMTVPVNIDQNASNKIAAKAQKLYQPFRSIRPDSELPFFALQVPSLLEGRGHPSLRINPTHIEFI</sequence>
<accession>A0A5N5HUQ8</accession>